<dbReference type="RefSeq" id="WP_133754327.1">
    <property type="nucleotide sequence ID" value="NZ_SOAW01000001.1"/>
</dbReference>
<dbReference type="PIRSF" id="PIRSF001359">
    <property type="entry name" value="F_bP_aldolase_II"/>
    <property type="match status" value="1"/>
</dbReference>
<dbReference type="Gene3D" id="3.20.20.70">
    <property type="entry name" value="Aldolase class I"/>
    <property type="match status" value="1"/>
</dbReference>
<keyword evidence="4" id="KW-1185">Reference proteome</keyword>
<feature type="binding site" evidence="2">
    <location>
        <position position="208"/>
    </location>
    <ligand>
        <name>Zn(2+)</name>
        <dbReference type="ChEBI" id="CHEBI:29105"/>
        <label>1</label>
        <note>catalytic</note>
    </ligand>
</feature>
<dbReference type="NCBIfam" id="TIGR00167">
    <property type="entry name" value="cbbA"/>
    <property type="match status" value="1"/>
</dbReference>
<comment type="cofactor">
    <cofactor evidence="2">
        <name>Zn(2+)</name>
        <dbReference type="ChEBI" id="CHEBI:29105"/>
    </cofactor>
    <text evidence="2">Binds 2 Zn(2+) ions per subunit. One is catalytic and the other provides a structural contribution.</text>
</comment>
<dbReference type="GO" id="GO:0005975">
    <property type="term" value="P:carbohydrate metabolic process"/>
    <property type="evidence" value="ECO:0007669"/>
    <property type="project" value="InterPro"/>
</dbReference>
<evidence type="ECO:0000313" key="4">
    <source>
        <dbReference type="Proteomes" id="UP000295371"/>
    </source>
</evidence>
<dbReference type="InterPro" id="IPR000771">
    <property type="entry name" value="FBA_II"/>
</dbReference>
<organism evidence="3 4">
    <name type="scientific">Naumannella halotolerans</name>
    <dbReference type="NCBI Taxonomy" id="993414"/>
    <lineage>
        <taxon>Bacteria</taxon>
        <taxon>Bacillati</taxon>
        <taxon>Actinomycetota</taxon>
        <taxon>Actinomycetes</taxon>
        <taxon>Propionibacteriales</taxon>
        <taxon>Propionibacteriaceae</taxon>
        <taxon>Naumannella</taxon>
    </lineage>
</organism>
<accession>A0A4R7JAE0</accession>
<feature type="binding site" evidence="2">
    <location>
        <position position="132"/>
    </location>
    <ligand>
        <name>Zn(2+)</name>
        <dbReference type="ChEBI" id="CHEBI:29105"/>
        <label>2</label>
    </ligand>
</feature>
<reference evidence="3 4" key="1">
    <citation type="submission" date="2019-03" db="EMBL/GenBank/DDBJ databases">
        <title>Genomic Encyclopedia of Archaeal and Bacterial Type Strains, Phase II (KMG-II): from individual species to whole genera.</title>
        <authorList>
            <person name="Goeker M."/>
        </authorList>
    </citation>
    <scope>NUCLEOTIDE SEQUENCE [LARGE SCALE GENOMIC DNA]</scope>
    <source>
        <strain evidence="3 4">DSM 24323</strain>
    </source>
</reference>
<dbReference type="AlphaFoldDB" id="A0A4R7JAE0"/>
<evidence type="ECO:0000256" key="1">
    <source>
        <dbReference type="PIRSR" id="PIRSR001359-1"/>
    </source>
</evidence>
<feature type="binding site" evidence="2">
    <location>
        <position position="102"/>
    </location>
    <ligand>
        <name>Zn(2+)</name>
        <dbReference type="ChEBI" id="CHEBI:29105"/>
        <label>2</label>
    </ligand>
</feature>
<comment type="caution">
    <text evidence="3">The sequence shown here is derived from an EMBL/GenBank/DDBJ whole genome shotgun (WGS) entry which is preliminary data.</text>
</comment>
<dbReference type="Proteomes" id="UP000295371">
    <property type="component" value="Unassembled WGS sequence"/>
</dbReference>
<gene>
    <name evidence="3" type="ORF">CLV29_1521</name>
</gene>
<dbReference type="OrthoDB" id="9803995at2"/>
<evidence type="ECO:0000313" key="3">
    <source>
        <dbReference type="EMBL" id="TDT33886.1"/>
    </source>
</evidence>
<dbReference type="Pfam" id="PF01116">
    <property type="entry name" value="F_bP_aldolase"/>
    <property type="match status" value="1"/>
</dbReference>
<dbReference type="InterPro" id="IPR013785">
    <property type="entry name" value="Aldolase_TIM"/>
</dbReference>
<feature type="binding site" evidence="2">
    <location>
        <position position="178"/>
    </location>
    <ligand>
        <name>Zn(2+)</name>
        <dbReference type="ChEBI" id="CHEBI:29105"/>
        <label>1</label>
        <note>catalytic</note>
    </ligand>
</feature>
<sequence length="294" mass="31600">MLTTGSAILDVANTNNFAVPAFNISDWAMGEGIFRISEASRSPLLVAIHPMELAHVGDDFLASIIQRSRRSSVPVAIHFDHGTTVHHMLWGVRTGFTSMMLDGSMHSFEDNVALTRRAVEIAHPVGLSVEGELGTIGQADDAGEEGAANIVYTQPEDAVRFVEETGADSLAVAIGTSHGLYPASMKPELKLGLLEEIKSAVGVPLVLHGGSGNPDDEIAGAVKRGINKINISSDIKAAYHDRMREVLADRSRREPNVIQPDCVAAMEEVALHKIELFEADGKADLYRLSELPAM</sequence>
<name>A0A4R7JAE0_9ACTN</name>
<feature type="active site" description="Proton donor" evidence="1">
    <location>
        <position position="80"/>
    </location>
</feature>
<evidence type="ECO:0000256" key="2">
    <source>
        <dbReference type="PIRSR" id="PIRSR001359-3"/>
    </source>
</evidence>
<dbReference type="PANTHER" id="PTHR30304">
    <property type="entry name" value="D-TAGATOSE-1,6-BISPHOSPHATE ALDOLASE"/>
    <property type="match status" value="1"/>
</dbReference>
<keyword evidence="2" id="KW-0479">Metal-binding</keyword>
<keyword evidence="2" id="KW-0862">Zinc</keyword>
<dbReference type="EMBL" id="SOAW01000001">
    <property type="protein sequence ID" value="TDT33886.1"/>
    <property type="molecule type" value="Genomic_DNA"/>
</dbReference>
<dbReference type="InterPro" id="IPR050246">
    <property type="entry name" value="Class_II_FBP_aldolase"/>
</dbReference>
<feature type="binding site" evidence="2">
    <location>
        <position position="81"/>
    </location>
    <ligand>
        <name>Zn(2+)</name>
        <dbReference type="ChEBI" id="CHEBI:29105"/>
        <label>1</label>
        <note>catalytic</note>
    </ligand>
</feature>
<dbReference type="CDD" id="cd00947">
    <property type="entry name" value="TBP_aldolase_IIB"/>
    <property type="match status" value="1"/>
</dbReference>
<proteinExistence type="predicted"/>
<dbReference type="GO" id="GO:0016832">
    <property type="term" value="F:aldehyde-lyase activity"/>
    <property type="evidence" value="ECO:0007669"/>
    <property type="project" value="InterPro"/>
</dbReference>
<dbReference type="SUPFAM" id="SSF51569">
    <property type="entry name" value="Aldolase"/>
    <property type="match status" value="1"/>
</dbReference>
<protein>
    <submittedName>
        <fullName evidence="3">Fructose-bisphosphate aldolase class II</fullName>
    </submittedName>
</protein>
<dbReference type="PANTHER" id="PTHR30304:SF0">
    <property type="entry name" value="D-TAGATOSE-1,6-BISPHOSPHATE ALDOLASE SUBUNIT GATY-RELATED"/>
    <property type="match status" value="1"/>
</dbReference>
<dbReference type="GO" id="GO:0008270">
    <property type="term" value="F:zinc ion binding"/>
    <property type="evidence" value="ECO:0007669"/>
    <property type="project" value="InterPro"/>
</dbReference>